<dbReference type="Proteomes" id="UP000011185">
    <property type="component" value="Unassembled WGS sequence"/>
</dbReference>
<protein>
    <submittedName>
        <fullName evidence="2">Uncharacterized protein</fullName>
    </submittedName>
</protein>
<evidence type="ECO:0000313" key="3">
    <source>
        <dbReference type="Proteomes" id="UP000011185"/>
    </source>
</evidence>
<dbReference type="InParanoid" id="L7JVX9"/>
<accession>L7JVX9</accession>
<keyword evidence="3" id="KW-1185">Reference proteome</keyword>
<evidence type="ECO:0000256" key="1">
    <source>
        <dbReference type="SAM" id="MobiDB-lite"/>
    </source>
</evidence>
<dbReference type="OMA" id="MRVRTQM"/>
<evidence type="ECO:0000313" key="2">
    <source>
        <dbReference type="EMBL" id="ELQ75470.1"/>
    </source>
</evidence>
<sequence length="297" mass="34156">VCRRASRRISSYAAIAVIRRNHRSLRFRRISLALNYRTVICALPRIWTQKVNMKKCVQQPDQIFEFVPTGILGCSDMRDQRDMWPWNVERGIGESMYRRFGGHGGAYYPDDLLHAPYYDRVPGIVYTDGYGDRVVQNPLYDYPSERFIHGAAVHDYPSEHFVHEQTVHGTPLYDNYALPPVRETQTVIHETDTHPRYVRPAVHVDPIHHPVIHTEEQPVVIDRPVVQDQLHSEKTKVIPGKTTVETKTVPVKMRVRTQMAPTTQTVVTETVADQEAINEEADASYDEETDVEDVNSL</sequence>
<dbReference type="AlphaFoldDB" id="L7JVX9"/>
<dbReference type="HOGENOM" id="CLU_938642_0_0_1"/>
<organism evidence="2 3">
    <name type="scientific">Trachipleistophora hominis</name>
    <name type="common">Microsporidian parasite</name>
    <dbReference type="NCBI Taxonomy" id="72359"/>
    <lineage>
        <taxon>Eukaryota</taxon>
        <taxon>Fungi</taxon>
        <taxon>Fungi incertae sedis</taxon>
        <taxon>Microsporidia</taxon>
        <taxon>Pleistophoridae</taxon>
        <taxon>Trachipleistophora</taxon>
    </lineage>
</organism>
<gene>
    <name evidence="2" type="ORF">THOM_1574</name>
</gene>
<name>L7JVX9_TRAHO</name>
<feature type="non-terminal residue" evidence="2">
    <location>
        <position position="1"/>
    </location>
</feature>
<feature type="region of interest" description="Disordered" evidence="1">
    <location>
        <begin position="274"/>
        <end position="297"/>
    </location>
</feature>
<dbReference type="EMBL" id="JH993954">
    <property type="protein sequence ID" value="ELQ75470.1"/>
    <property type="molecule type" value="Genomic_DNA"/>
</dbReference>
<feature type="compositionally biased region" description="Acidic residues" evidence="1">
    <location>
        <begin position="276"/>
        <end position="297"/>
    </location>
</feature>
<proteinExistence type="predicted"/>
<reference evidence="2 3" key="1">
    <citation type="journal article" date="2012" name="PLoS Pathog.">
        <title>The genome of the obligate intracellular parasite Trachipleistophora hominis: new insights into microsporidian genome dynamics and reductive evolution.</title>
        <authorList>
            <person name="Heinz E."/>
            <person name="Williams T.A."/>
            <person name="Nakjang S."/>
            <person name="Noel C.J."/>
            <person name="Swan D.C."/>
            <person name="Goldberg A.V."/>
            <person name="Harris S.R."/>
            <person name="Weinmaier T."/>
            <person name="Markert S."/>
            <person name="Becher D."/>
            <person name="Bernhardt J."/>
            <person name="Dagan T."/>
            <person name="Hacker C."/>
            <person name="Lucocq J.M."/>
            <person name="Schweder T."/>
            <person name="Rattei T."/>
            <person name="Hall N."/>
            <person name="Hirt R.P."/>
            <person name="Embley T.M."/>
        </authorList>
    </citation>
    <scope>NUCLEOTIDE SEQUENCE [LARGE SCALE GENOMIC DNA]</scope>
</reference>
<dbReference type="VEuPathDB" id="MicrosporidiaDB:THOM_1574"/>